<dbReference type="InterPro" id="IPR055178">
    <property type="entry name" value="RsdA/BaiN/AoA(So)-like_dom"/>
</dbReference>
<keyword evidence="2" id="KW-0285">Flavoprotein</keyword>
<dbReference type="InterPro" id="IPR004792">
    <property type="entry name" value="BaiN-like"/>
</dbReference>
<dbReference type="SUPFAM" id="SSF160996">
    <property type="entry name" value="HI0933 insert domain-like"/>
    <property type="match status" value="1"/>
</dbReference>
<accession>A0A0U3LD42</accession>
<dbReference type="Proteomes" id="UP000060699">
    <property type="component" value="Chromosome"/>
</dbReference>
<dbReference type="KEGG" id="rdp:RD2015_1530"/>
<protein>
    <submittedName>
        <fullName evidence="7">Membrane protein</fullName>
    </submittedName>
</protein>
<feature type="domain" description="RsdA/BaiN/AoA(So)-like insert" evidence="6">
    <location>
        <begin position="255"/>
        <end position="404"/>
    </location>
</feature>
<dbReference type="NCBIfam" id="TIGR00275">
    <property type="entry name" value="aminoacetone oxidase family FAD-binding enzyme"/>
    <property type="match status" value="1"/>
</dbReference>
<feature type="region of interest" description="Disordered" evidence="4">
    <location>
        <begin position="175"/>
        <end position="202"/>
    </location>
</feature>
<dbReference type="Pfam" id="PF03486">
    <property type="entry name" value="HI0933_like"/>
    <property type="match status" value="2"/>
</dbReference>
<dbReference type="Gene3D" id="3.50.50.60">
    <property type="entry name" value="FAD/NAD(P)-binding domain"/>
    <property type="match status" value="2"/>
</dbReference>
<dbReference type="Gene3D" id="2.40.30.10">
    <property type="entry name" value="Translation factors"/>
    <property type="match status" value="1"/>
</dbReference>
<evidence type="ECO:0000256" key="2">
    <source>
        <dbReference type="ARBA" id="ARBA00022630"/>
    </source>
</evidence>
<dbReference type="EMBL" id="CP013729">
    <property type="protein sequence ID" value="ALV06015.1"/>
    <property type="molecule type" value="Genomic_DNA"/>
</dbReference>
<gene>
    <name evidence="7" type="ORF">RD2015_1530</name>
</gene>
<feature type="compositionally biased region" description="Low complexity" evidence="4">
    <location>
        <begin position="190"/>
        <end position="200"/>
    </location>
</feature>
<reference evidence="7 8" key="1">
    <citation type="submission" date="2015-12" db="EMBL/GenBank/DDBJ databases">
        <title>Complete genome of Roseateles depolymerans KCTC 42856.</title>
        <authorList>
            <person name="Kim K.M."/>
        </authorList>
    </citation>
    <scope>NUCLEOTIDE SEQUENCE [LARGE SCALE GENOMIC DNA]</scope>
    <source>
        <strain evidence="7 8">KCTC 42856</strain>
    </source>
</reference>
<organism evidence="7 8">
    <name type="scientific">Roseateles depolymerans</name>
    <dbReference type="NCBI Taxonomy" id="76731"/>
    <lineage>
        <taxon>Bacteria</taxon>
        <taxon>Pseudomonadati</taxon>
        <taxon>Pseudomonadota</taxon>
        <taxon>Betaproteobacteria</taxon>
        <taxon>Burkholderiales</taxon>
        <taxon>Sphaerotilaceae</taxon>
        <taxon>Roseateles</taxon>
    </lineage>
</organism>
<evidence type="ECO:0000256" key="4">
    <source>
        <dbReference type="SAM" id="MobiDB-lite"/>
    </source>
</evidence>
<evidence type="ECO:0000313" key="7">
    <source>
        <dbReference type="EMBL" id="ALV06015.1"/>
    </source>
</evidence>
<keyword evidence="8" id="KW-1185">Reference proteome</keyword>
<dbReference type="PRINTS" id="PR00411">
    <property type="entry name" value="PNDRDTASEI"/>
</dbReference>
<dbReference type="InterPro" id="IPR036188">
    <property type="entry name" value="FAD/NAD-bd_sf"/>
</dbReference>
<dbReference type="PATRIC" id="fig|76731.3.peg.1562"/>
<name>A0A0U3LD42_9BURK</name>
<evidence type="ECO:0000256" key="3">
    <source>
        <dbReference type="ARBA" id="ARBA00022827"/>
    </source>
</evidence>
<evidence type="ECO:0000256" key="1">
    <source>
        <dbReference type="ARBA" id="ARBA00001974"/>
    </source>
</evidence>
<feature type="domain" description="RsdA/BaiN/AoA(So)-like Rossmann fold-like" evidence="5">
    <location>
        <begin position="210"/>
        <end position="457"/>
    </location>
</feature>
<sequence length="459" mass="49118">MSAEVAVVNTQGKGPQEIVTDVVVIGAGAAGLMCAAQAGARGRRVLVLDHANKAGKKILMSGGGNCNFTNLYTEPANFLSENTHFCKSALARYTQWDFIALVNKHRVPYHEKKLGQLFCDNKSIDILKMLLAECEAVGATVQLNTSVEKIECIPRVDAMSGEGAQVAEGVVASNSTPAKATKADKRAKAAKPSKGASAAPAAPPNDGYLLHTSIGPVRCQSLVIATGGLSIPSMGATGFGYDVARQFGHRVLPTRAGLVPFTITDQLKDLCTELSGTSVDCLVSCNGKSFRENILFTHRGLSGPAILQISSYWLPGQAVEINLLPDRSVPDWLAQQRLDRPNAELKTLLGEVFTKKMAQLLCEQWFPSKPIKQYTHAEMEAIADKLSAWQVVPAGTEGYRTAEVTLGGVDTREVSSKTMESLKSPGLYFIGEVLDVTGHLGGFNFQWAWASAHAAAQFV</sequence>
<dbReference type="PANTHER" id="PTHR42887">
    <property type="entry name" value="OS12G0638800 PROTEIN"/>
    <property type="match status" value="1"/>
</dbReference>
<proteinExistence type="predicted"/>
<dbReference type="AlphaFoldDB" id="A0A0U3LD42"/>
<dbReference type="RefSeq" id="WP_058934373.1">
    <property type="nucleotide sequence ID" value="NZ_CP013729.1"/>
</dbReference>
<dbReference type="Pfam" id="PF22780">
    <property type="entry name" value="HI0933_like_1st"/>
    <property type="match status" value="1"/>
</dbReference>
<evidence type="ECO:0000259" key="5">
    <source>
        <dbReference type="Pfam" id="PF03486"/>
    </source>
</evidence>
<feature type="domain" description="RsdA/BaiN/AoA(So)-like Rossmann fold-like" evidence="5">
    <location>
        <begin position="21"/>
        <end position="172"/>
    </location>
</feature>
<dbReference type="PANTHER" id="PTHR42887:SF2">
    <property type="entry name" value="OS12G0638800 PROTEIN"/>
    <property type="match status" value="1"/>
</dbReference>
<dbReference type="InterPro" id="IPR057661">
    <property type="entry name" value="RsdA/BaiN/AoA(So)_Rossmann"/>
</dbReference>
<dbReference type="SUPFAM" id="SSF51905">
    <property type="entry name" value="FAD/NAD(P)-binding domain"/>
    <property type="match status" value="1"/>
</dbReference>
<dbReference type="Gene3D" id="1.10.8.260">
    <property type="entry name" value="HI0933 insert domain-like"/>
    <property type="match status" value="1"/>
</dbReference>
<dbReference type="STRING" id="76731.RD2015_1530"/>
<keyword evidence="3" id="KW-0274">FAD</keyword>
<evidence type="ECO:0000313" key="8">
    <source>
        <dbReference type="Proteomes" id="UP000060699"/>
    </source>
</evidence>
<evidence type="ECO:0000259" key="6">
    <source>
        <dbReference type="Pfam" id="PF22780"/>
    </source>
</evidence>
<dbReference type="InterPro" id="IPR023166">
    <property type="entry name" value="BaiN-like_dom_sf"/>
</dbReference>
<comment type="cofactor">
    <cofactor evidence="1">
        <name>FAD</name>
        <dbReference type="ChEBI" id="CHEBI:57692"/>
    </cofactor>
</comment>